<dbReference type="AlphaFoldDB" id="A0A2U2DF28"/>
<reference evidence="3 4" key="1">
    <citation type="submission" date="2018-05" db="EMBL/GenBank/DDBJ databases">
        <title>Genome sequences of two Antarctic strains of Pseudomonas prosekii: insights into adaptation to extreme conditions.</title>
        <authorList>
            <person name="Snopkova K."/>
            <person name="Dufkova K."/>
            <person name="Cejkova D."/>
            <person name="Sedlacek I."/>
            <person name="Smajs D."/>
        </authorList>
    </citation>
    <scope>NUCLEOTIDE SEQUENCE [LARGE SCALE GENOMIC DNA]</scope>
    <source>
        <strain evidence="3 4">P2673</strain>
    </source>
</reference>
<keyword evidence="3" id="KW-0067">ATP-binding</keyword>
<dbReference type="EMBL" id="QFAW01000001">
    <property type="protein sequence ID" value="PWE47951.1"/>
    <property type="molecule type" value="Genomic_DNA"/>
</dbReference>
<dbReference type="PANTHER" id="PTHR43581">
    <property type="entry name" value="ATP/GTP PHOSPHATASE"/>
    <property type="match status" value="1"/>
</dbReference>
<dbReference type="GO" id="GO:0006302">
    <property type="term" value="P:double-strand break repair"/>
    <property type="evidence" value="ECO:0007669"/>
    <property type="project" value="InterPro"/>
</dbReference>
<keyword evidence="3" id="KW-0547">Nucleotide-binding</keyword>
<gene>
    <name evidence="3" type="ORF">C9I49_00765</name>
</gene>
<sequence length="423" mass="47517">MRLDRLHIQNFRCYEDATFDFQPGFNLVVGVNGSGKTSLLQAVANSFVDFAAATGKNEVFLSEEDIRFVIDKFEGRSRFERRFPVMLSAHGRIFDCSKWSLFRERQDVPLLSDIMLDVEITEKISSIDKGVVIDFPILAFYRSDRRWKGAGISAEFAANQRLSRLDAYNNWHDAAANLRDFESWVIGKTLERMQWILEAGSPISGKDAELTWVNSVIQHAVTGATGIRYDLRVQSLMVDFGEESTFPFNDLSDGQRGMVALFADIARRMCILNPHMGKNVLKNTSGVVIIDELDIHLHPAWQRSIVPALRAAFPKVQFIAASHSPQIIGSLKPEEVIVLNNGDAYHPRVTYGLDSSSVLEEVMGVTQREPEIEKELSALFSTLEDNDLPKAKAQLEALKQKAPDLPEFSGAEALIRRKEILGK</sequence>
<dbReference type="SUPFAM" id="SSF52540">
    <property type="entry name" value="P-loop containing nucleoside triphosphate hydrolases"/>
    <property type="match status" value="1"/>
</dbReference>
<dbReference type="PANTHER" id="PTHR43581:SF2">
    <property type="entry name" value="EXCINUCLEASE ATPASE SUBUNIT"/>
    <property type="match status" value="1"/>
</dbReference>
<dbReference type="Pfam" id="PF13304">
    <property type="entry name" value="AAA_21"/>
    <property type="match status" value="1"/>
</dbReference>
<protein>
    <submittedName>
        <fullName evidence="3">ATP-binding protein</fullName>
    </submittedName>
</protein>
<dbReference type="InterPro" id="IPR027417">
    <property type="entry name" value="P-loop_NTPase"/>
</dbReference>
<organism evidence="3 4">
    <name type="scientific">Pseudomonas prosekii</name>
    <dbReference type="NCBI Taxonomy" id="1148509"/>
    <lineage>
        <taxon>Bacteria</taxon>
        <taxon>Pseudomonadati</taxon>
        <taxon>Pseudomonadota</taxon>
        <taxon>Gammaproteobacteria</taxon>
        <taxon>Pseudomonadales</taxon>
        <taxon>Pseudomonadaceae</taxon>
        <taxon>Pseudomonas</taxon>
    </lineage>
</organism>
<dbReference type="OrthoDB" id="9815944at2"/>
<dbReference type="GO" id="GO:0005524">
    <property type="term" value="F:ATP binding"/>
    <property type="evidence" value="ECO:0007669"/>
    <property type="project" value="UniProtKB-KW"/>
</dbReference>
<evidence type="ECO:0000259" key="1">
    <source>
        <dbReference type="Pfam" id="PF13304"/>
    </source>
</evidence>
<dbReference type="Proteomes" id="UP000245056">
    <property type="component" value="Unassembled WGS sequence"/>
</dbReference>
<evidence type="ECO:0000313" key="4">
    <source>
        <dbReference type="Proteomes" id="UP000245056"/>
    </source>
</evidence>
<feature type="domain" description="Rad50/SbcC-type AAA" evidence="2">
    <location>
        <begin position="5"/>
        <end position="176"/>
    </location>
</feature>
<dbReference type="Gene3D" id="3.40.50.300">
    <property type="entry name" value="P-loop containing nucleotide triphosphate hydrolases"/>
    <property type="match status" value="2"/>
</dbReference>
<dbReference type="InterPro" id="IPR003959">
    <property type="entry name" value="ATPase_AAA_core"/>
</dbReference>
<evidence type="ECO:0000259" key="2">
    <source>
        <dbReference type="Pfam" id="PF13476"/>
    </source>
</evidence>
<dbReference type="Pfam" id="PF13476">
    <property type="entry name" value="AAA_23"/>
    <property type="match status" value="1"/>
</dbReference>
<comment type="caution">
    <text evidence="3">The sequence shown here is derived from an EMBL/GenBank/DDBJ whole genome shotgun (WGS) entry which is preliminary data.</text>
</comment>
<proteinExistence type="predicted"/>
<dbReference type="InterPro" id="IPR038729">
    <property type="entry name" value="Rad50/SbcC_AAA"/>
</dbReference>
<feature type="domain" description="ATPase AAA-type core" evidence="1">
    <location>
        <begin position="234"/>
        <end position="328"/>
    </location>
</feature>
<evidence type="ECO:0000313" key="3">
    <source>
        <dbReference type="EMBL" id="PWE47951.1"/>
    </source>
</evidence>
<dbReference type="GO" id="GO:0016887">
    <property type="term" value="F:ATP hydrolysis activity"/>
    <property type="evidence" value="ECO:0007669"/>
    <property type="project" value="InterPro"/>
</dbReference>
<accession>A0A2U2DF28</accession>
<dbReference type="InterPro" id="IPR051396">
    <property type="entry name" value="Bact_Antivir_Def_Nuclease"/>
</dbReference>
<dbReference type="RefSeq" id="WP_109519897.1">
    <property type="nucleotide sequence ID" value="NZ_QFAW01000001.1"/>
</dbReference>
<name>A0A2U2DF28_9PSED</name>